<sequence length="248" mass="27377">MIQLTNNSLKTTLFFSLFLIALNAKGYDVEIKNYVHENFKRNKVVNDYAKVLSDSDSVALNNELLEVNNRSTIEYAICIVENLGGFDKKDLAINLGNYWGIGNRFERRGLLILISTEDKSVFVATTNAAQELISDDQVQELVDEHLIPKLKNANYKEAVLSSLEICERLSYEGQKEKHKDTFYLYWAGIVLMLPAMFLLKYIHENHVDLYGSDPYWSSGGSSGGGWSSSGGSGSSGGGFDGGGGGGDF</sequence>
<dbReference type="Gene3D" id="3.10.310.50">
    <property type="match status" value="1"/>
</dbReference>
<evidence type="ECO:0000313" key="5">
    <source>
        <dbReference type="Proteomes" id="UP000576082"/>
    </source>
</evidence>
<evidence type="ECO:0000313" key="4">
    <source>
        <dbReference type="EMBL" id="NME70513.1"/>
    </source>
</evidence>
<dbReference type="InterPro" id="IPR007621">
    <property type="entry name" value="TPM_dom"/>
</dbReference>
<evidence type="ECO:0000256" key="1">
    <source>
        <dbReference type="SAM" id="MobiDB-lite"/>
    </source>
</evidence>
<dbReference type="RefSeq" id="WP_169658748.1">
    <property type="nucleotide sequence ID" value="NZ_JABANE010000066.1"/>
</dbReference>
<accession>A0A7X9XBC7</accession>
<feature type="transmembrane region" description="Helical" evidence="2">
    <location>
        <begin position="183"/>
        <end position="202"/>
    </location>
</feature>
<dbReference type="Pfam" id="PF04536">
    <property type="entry name" value="TPM_phosphatase"/>
    <property type="match status" value="1"/>
</dbReference>
<dbReference type="AlphaFoldDB" id="A0A7X9XBC7"/>
<evidence type="ECO:0000259" key="3">
    <source>
        <dbReference type="Pfam" id="PF04536"/>
    </source>
</evidence>
<dbReference type="PANTHER" id="PTHR30373:SF2">
    <property type="entry name" value="UPF0603 PROTEIN YGCG"/>
    <property type="match status" value="1"/>
</dbReference>
<keyword evidence="2" id="KW-1133">Transmembrane helix</keyword>
<protein>
    <submittedName>
        <fullName evidence="4">TPM domain-containing protein</fullName>
    </submittedName>
</protein>
<feature type="region of interest" description="Disordered" evidence="1">
    <location>
        <begin position="226"/>
        <end position="248"/>
    </location>
</feature>
<keyword evidence="2" id="KW-0812">Transmembrane</keyword>
<dbReference type="Proteomes" id="UP000576082">
    <property type="component" value="Unassembled WGS sequence"/>
</dbReference>
<comment type="caution">
    <text evidence="4">The sequence shown here is derived from an EMBL/GenBank/DDBJ whole genome shotgun (WGS) entry which is preliminary data.</text>
</comment>
<dbReference type="PANTHER" id="PTHR30373">
    <property type="entry name" value="UPF0603 PROTEIN YGCG"/>
    <property type="match status" value="1"/>
</dbReference>
<keyword evidence="5" id="KW-1185">Reference proteome</keyword>
<reference evidence="4 5" key="1">
    <citation type="submission" date="2020-04" db="EMBL/GenBank/DDBJ databases">
        <title>Flammeovirga sp. SR4, a novel species isolated from seawater.</title>
        <authorList>
            <person name="Wang X."/>
        </authorList>
    </citation>
    <scope>NUCLEOTIDE SEQUENCE [LARGE SCALE GENOMIC DNA]</scope>
    <source>
        <strain evidence="4 5">ATCC 23126</strain>
    </source>
</reference>
<gene>
    <name evidence="4" type="ORF">HHU12_21235</name>
</gene>
<feature type="domain" description="TPM" evidence="3">
    <location>
        <begin position="45"/>
        <end position="162"/>
    </location>
</feature>
<proteinExistence type="predicted"/>
<dbReference type="EMBL" id="JABANE010000066">
    <property type="protein sequence ID" value="NME70513.1"/>
    <property type="molecule type" value="Genomic_DNA"/>
</dbReference>
<name>A0A7X9XBC7_9BACT</name>
<organism evidence="4 5">
    <name type="scientific">Flammeovirga aprica JL-4</name>
    <dbReference type="NCBI Taxonomy" id="694437"/>
    <lineage>
        <taxon>Bacteria</taxon>
        <taxon>Pseudomonadati</taxon>
        <taxon>Bacteroidota</taxon>
        <taxon>Cytophagia</taxon>
        <taxon>Cytophagales</taxon>
        <taxon>Flammeovirgaceae</taxon>
        <taxon>Flammeovirga</taxon>
    </lineage>
</organism>
<evidence type="ECO:0000256" key="2">
    <source>
        <dbReference type="SAM" id="Phobius"/>
    </source>
</evidence>
<keyword evidence="2" id="KW-0472">Membrane</keyword>